<keyword evidence="2 6" id="KW-0812">Transmembrane</keyword>
<evidence type="ECO:0000313" key="7">
    <source>
        <dbReference type="EMBL" id="WNH51059.1"/>
    </source>
</evidence>
<proteinExistence type="predicted"/>
<evidence type="ECO:0000256" key="4">
    <source>
        <dbReference type="ARBA" id="ARBA00023136"/>
    </source>
</evidence>
<dbReference type="PANTHER" id="PTHR36926:SF1">
    <property type="entry name" value="COLICIN V PRODUCTION PROTEIN"/>
    <property type="match status" value="1"/>
</dbReference>
<dbReference type="RefSeq" id="WP_311190324.1">
    <property type="nucleotide sequence ID" value="NZ_CP115541.1"/>
</dbReference>
<reference evidence="7 8" key="1">
    <citation type="submission" date="2022-12" db="EMBL/GenBank/DDBJ databases">
        <title>Two new species, Stenotrophomonas aracearum and Stenotrophomonas oahuensis, isolated from Anthurium (Araceae family) in Hawaii.</title>
        <authorList>
            <person name="Chunag S.C."/>
            <person name="Dobhal S."/>
            <person name="Alvarez A."/>
            <person name="Arif M."/>
        </authorList>
    </citation>
    <scope>NUCLEOTIDE SEQUENCE [LARGE SCALE GENOMIC DNA]</scope>
    <source>
        <strain evidence="7 8">A5586</strain>
    </source>
</reference>
<evidence type="ECO:0000256" key="5">
    <source>
        <dbReference type="SAM" id="MobiDB-lite"/>
    </source>
</evidence>
<feature type="transmembrane region" description="Helical" evidence="6">
    <location>
        <begin position="6"/>
        <end position="23"/>
    </location>
</feature>
<organism evidence="7 8">
    <name type="scientific">Stenotrophomonas oahuensis</name>
    <dbReference type="NCBI Taxonomy" id="3003271"/>
    <lineage>
        <taxon>Bacteria</taxon>
        <taxon>Pseudomonadati</taxon>
        <taxon>Pseudomonadota</taxon>
        <taxon>Gammaproteobacteria</taxon>
        <taxon>Lysobacterales</taxon>
        <taxon>Lysobacteraceae</taxon>
        <taxon>Stenotrophomonas</taxon>
    </lineage>
</organism>
<evidence type="ECO:0000256" key="3">
    <source>
        <dbReference type="ARBA" id="ARBA00022989"/>
    </source>
</evidence>
<keyword evidence="3 6" id="KW-1133">Transmembrane helix</keyword>
<name>A0ABY9YLC5_9GAMM</name>
<dbReference type="InterPro" id="IPR003825">
    <property type="entry name" value="Colicin-V_CvpA"/>
</dbReference>
<accession>A0ABY9YLC5</accession>
<feature type="region of interest" description="Disordered" evidence="5">
    <location>
        <begin position="186"/>
        <end position="260"/>
    </location>
</feature>
<protein>
    <submittedName>
        <fullName evidence="7">CvpA family protein</fullName>
    </submittedName>
</protein>
<dbReference type="Pfam" id="PF02674">
    <property type="entry name" value="Colicin_V"/>
    <property type="match status" value="1"/>
</dbReference>
<feature type="transmembrane region" description="Helical" evidence="6">
    <location>
        <begin position="62"/>
        <end position="83"/>
    </location>
</feature>
<keyword evidence="8" id="KW-1185">Reference proteome</keyword>
<dbReference type="Proteomes" id="UP001302072">
    <property type="component" value="Chromosome"/>
</dbReference>
<dbReference type="EMBL" id="CP115541">
    <property type="protein sequence ID" value="WNH51059.1"/>
    <property type="molecule type" value="Genomic_DNA"/>
</dbReference>
<evidence type="ECO:0000256" key="2">
    <source>
        <dbReference type="ARBA" id="ARBA00022692"/>
    </source>
</evidence>
<gene>
    <name evidence="7" type="ORF">PDM29_11760</name>
</gene>
<keyword evidence="4 6" id="KW-0472">Membrane</keyword>
<evidence type="ECO:0000313" key="8">
    <source>
        <dbReference type="Proteomes" id="UP001302072"/>
    </source>
</evidence>
<sequence length="260" mass="27554">MIDLVLLVVIGISTLLGLMRGFVSIVISTFSWLLGGWASLMFGRAAAGWWSAPAAPGTGHYFAGYLTVFLLVMVSVWGIGLVIRQAVRSTSMNSADRMLGGGLGLARGALIGCALLLLGSYTPLTREPSWRDSNLRAMLDPGVGWMQAKMPRMPELPQLPDLQDMQQLPAALPEVNLAQLPVAGLGKPAQTGDNGVLGQLLGGRGWPRPLDETPQQAVDPADVWAQKPGSPQNLDPALVRPDEPVPARNGSPGQARPPSQ</sequence>
<dbReference type="PANTHER" id="PTHR36926">
    <property type="entry name" value="COLICIN V PRODUCTION PROTEIN"/>
    <property type="match status" value="1"/>
</dbReference>
<comment type="subcellular location">
    <subcellularLocation>
        <location evidence="1">Membrane</location>
        <topology evidence="1">Multi-pass membrane protein</topology>
    </subcellularLocation>
</comment>
<evidence type="ECO:0000256" key="1">
    <source>
        <dbReference type="ARBA" id="ARBA00004141"/>
    </source>
</evidence>
<evidence type="ECO:0000256" key="6">
    <source>
        <dbReference type="SAM" id="Phobius"/>
    </source>
</evidence>
<dbReference type="InterPro" id="IPR052719">
    <property type="entry name" value="CvpA-like"/>
</dbReference>
<feature type="transmembrane region" description="Helical" evidence="6">
    <location>
        <begin position="104"/>
        <end position="124"/>
    </location>
</feature>